<dbReference type="CDD" id="cd00446">
    <property type="entry name" value="GrpE"/>
    <property type="match status" value="1"/>
</dbReference>
<comment type="function">
    <text evidence="3">Participates actively in the response to hyperosmotic and heat shock by preventing the aggregation of stress-denatured proteins, in association with DnaK and GrpE. It is the nucleotide exchange factor for DnaK and may function as a thermosensor. Unfolded proteins bind initially to DnaJ; upon interaction with the DnaJ-bound protein, DnaK hydrolyzes its bound ATP, resulting in the formation of a stable complex. GrpE releases ADP from DnaK; ATP binding to DnaK triggers the release of the substrate protein, thus completing the reaction cycle. Several rounds of ATP-dependent interactions between DnaJ, DnaK and GrpE are required for fully efficient folding.</text>
</comment>
<dbReference type="SUPFAM" id="SSF58014">
    <property type="entry name" value="Coiled-coil domain of nucleotide exchange factor GrpE"/>
    <property type="match status" value="1"/>
</dbReference>
<keyword evidence="3" id="KW-0346">Stress response</keyword>
<dbReference type="Pfam" id="PF01025">
    <property type="entry name" value="GrpE"/>
    <property type="match status" value="1"/>
</dbReference>
<keyword evidence="2 3" id="KW-0143">Chaperone</keyword>
<evidence type="ECO:0000256" key="2">
    <source>
        <dbReference type="ARBA" id="ARBA00023186"/>
    </source>
</evidence>
<dbReference type="SUPFAM" id="SSF51064">
    <property type="entry name" value="Head domain of nucleotide exchange factor GrpE"/>
    <property type="match status" value="1"/>
</dbReference>
<dbReference type="RefSeq" id="WP_377003607.1">
    <property type="nucleotide sequence ID" value="NZ_JBHSGG010000014.1"/>
</dbReference>
<dbReference type="PRINTS" id="PR00773">
    <property type="entry name" value="GRPEPROTEIN"/>
</dbReference>
<comment type="subunit">
    <text evidence="3">Homodimer.</text>
</comment>
<dbReference type="HAMAP" id="MF_01151">
    <property type="entry name" value="GrpE"/>
    <property type="match status" value="1"/>
</dbReference>
<dbReference type="PANTHER" id="PTHR21237:SF23">
    <property type="entry name" value="GRPE PROTEIN HOMOLOG, MITOCHONDRIAL"/>
    <property type="match status" value="1"/>
</dbReference>
<dbReference type="EMBL" id="JBHSGG010000014">
    <property type="protein sequence ID" value="MFC4727600.1"/>
    <property type="molecule type" value="Genomic_DNA"/>
</dbReference>
<reference evidence="7" key="1">
    <citation type="journal article" date="2019" name="Int. J. Syst. Evol. Microbiol.">
        <title>The Global Catalogue of Microorganisms (GCM) 10K type strain sequencing project: providing services to taxonomists for standard genome sequencing and annotation.</title>
        <authorList>
            <consortium name="The Broad Institute Genomics Platform"/>
            <consortium name="The Broad Institute Genome Sequencing Center for Infectious Disease"/>
            <person name="Wu L."/>
            <person name="Ma J."/>
        </authorList>
    </citation>
    <scope>NUCLEOTIDE SEQUENCE [LARGE SCALE GENOMIC DNA]</scope>
    <source>
        <strain evidence="7">CGMCC 1.13574</strain>
    </source>
</reference>
<evidence type="ECO:0000313" key="7">
    <source>
        <dbReference type="Proteomes" id="UP001595892"/>
    </source>
</evidence>
<comment type="caution">
    <text evidence="6">The sequence shown here is derived from an EMBL/GenBank/DDBJ whole genome shotgun (WGS) entry which is preliminary data.</text>
</comment>
<proteinExistence type="inferred from homology"/>
<evidence type="ECO:0000256" key="3">
    <source>
        <dbReference type="HAMAP-Rule" id="MF_01151"/>
    </source>
</evidence>
<dbReference type="PANTHER" id="PTHR21237">
    <property type="entry name" value="GRPE PROTEIN"/>
    <property type="match status" value="1"/>
</dbReference>
<comment type="similarity">
    <text evidence="1 3 4">Belongs to the GrpE family.</text>
</comment>
<protein>
    <recommendedName>
        <fullName evidence="3">Protein GrpE</fullName>
    </recommendedName>
    <alternativeName>
        <fullName evidence="3">HSP-70 cofactor</fullName>
    </alternativeName>
</protein>
<organism evidence="6 7">
    <name type="scientific">Coralloluteibacterium thermophilum</name>
    <dbReference type="NCBI Taxonomy" id="2707049"/>
    <lineage>
        <taxon>Bacteria</taxon>
        <taxon>Pseudomonadati</taxon>
        <taxon>Pseudomonadota</taxon>
        <taxon>Gammaproteobacteria</taxon>
        <taxon>Lysobacterales</taxon>
        <taxon>Lysobacteraceae</taxon>
        <taxon>Coralloluteibacterium</taxon>
    </lineage>
</organism>
<dbReference type="InterPro" id="IPR000740">
    <property type="entry name" value="GrpE"/>
</dbReference>
<dbReference type="InterPro" id="IPR013805">
    <property type="entry name" value="GrpE_CC"/>
</dbReference>
<gene>
    <name evidence="3 6" type="primary">grpE</name>
    <name evidence="6" type="ORF">ACFO3Q_05395</name>
</gene>
<comment type="subcellular location">
    <subcellularLocation>
        <location evidence="3">Cytoplasm</location>
    </subcellularLocation>
</comment>
<dbReference type="Gene3D" id="2.30.22.10">
    <property type="entry name" value="Head domain of nucleotide exchange factor GrpE"/>
    <property type="match status" value="1"/>
</dbReference>
<sequence length="183" mass="19968">MQHPENEQGARTPYDDIPKDQENAAEQAGLAEDAAAGLAAAREEIARLREDGLRERAELENQRRRMSRDLEQARRFANERLLAELLPVFDSLEAGLAAVPEAGPVRDGLELTLRQLQKVTGEHGLSVVDPAGQPFDPEHHQAIGVVDPAGHAPNTVVQVAQKGYVLNTRLLRPALVLVARDGD</sequence>
<evidence type="ECO:0000256" key="5">
    <source>
        <dbReference type="SAM" id="MobiDB-lite"/>
    </source>
</evidence>
<evidence type="ECO:0000313" key="6">
    <source>
        <dbReference type="EMBL" id="MFC4727600.1"/>
    </source>
</evidence>
<dbReference type="Gene3D" id="3.90.20.20">
    <property type="match status" value="1"/>
</dbReference>
<dbReference type="InterPro" id="IPR009012">
    <property type="entry name" value="GrpE_head"/>
</dbReference>
<evidence type="ECO:0000256" key="4">
    <source>
        <dbReference type="RuleBase" id="RU004478"/>
    </source>
</evidence>
<keyword evidence="3" id="KW-0963">Cytoplasm</keyword>
<feature type="region of interest" description="Disordered" evidence="5">
    <location>
        <begin position="1"/>
        <end position="32"/>
    </location>
</feature>
<dbReference type="NCBIfam" id="NF010745">
    <property type="entry name" value="PRK14147.1"/>
    <property type="match status" value="1"/>
</dbReference>
<dbReference type="Proteomes" id="UP001595892">
    <property type="component" value="Unassembled WGS sequence"/>
</dbReference>
<feature type="compositionally biased region" description="Basic and acidic residues" evidence="5">
    <location>
        <begin position="1"/>
        <end position="22"/>
    </location>
</feature>
<keyword evidence="7" id="KW-1185">Reference proteome</keyword>
<name>A0ABV9NIF4_9GAMM</name>
<accession>A0ABV9NIF4</accession>
<evidence type="ECO:0000256" key="1">
    <source>
        <dbReference type="ARBA" id="ARBA00009054"/>
    </source>
</evidence>